<sequence>MAVIKAPQMRETNQTKGANATQATGTQPMPGLWITGIASQYPPHLLAPERLGEFAEMFFDVEKPALKRLLHINKRSGIETRASIGDLQTGIASQPKAPTLADLDRFYRQAGVDLAAQACRGALKEWGGRPCDITHTVAVTCTNQGNPGYDLLVARQLGLPHTVDRMLLHGVGCAGGLAIMRAAAQIASGAASRGRPARVLAFACELCTPNVRYELAAAAACANPADVGIAGALFADGAAAFVLCNDAGLLLPQQQQQQDEAGDSGYSDDGGGRDSESHRAEPLFELLEWGSATIPDTMQHMGFYAEGTGFRTVLTRDVPSFTKAAIAPMFRSLLPRVRDKTASASLDVADFDWALHPGGEAIIHGAQEMLGLTGEQLRATREIYRTRGNSSSASVLAVLDLLRRMGRGKDHVVATSFGPGLAIEMSLLGRCREGDAATRDDSD</sequence>
<feature type="domain" description="Chalcone/stilbene synthase N-terminal" evidence="5">
    <location>
        <begin position="97"/>
        <end position="246"/>
    </location>
</feature>
<dbReference type="Pfam" id="PF02797">
    <property type="entry name" value="Chal_sti_synt_C"/>
    <property type="match status" value="1"/>
</dbReference>
<dbReference type="InterPro" id="IPR001099">
    <property type="entry name" value="Chalcone/stilbene_synt_N"/>
</dbReference>
<dbReference type="GO" id="GO:0030639">
    <property type="term" value="P:polyketide biosynthetic process"/>
    <property type="evidence" value="ECO:0007669"/>
    <property type="project" value="TreeGrafter"/>
</dbReference>
<feature type="compositionally biased region" description="Low complexity" evidence="4">
    <location>
        <begin position="254"/>
        <end position="267"/>
    </location>
</feature>
<dbReference type="AlphaFoldDB" id="A0AAN6T0C4"/>
<dbReference type="Proteomes" id="UP001305647">
    <property type="component" value="Unassembled WGS sequence"/>
</dbReference>
<feature type="domain" description="Chalcone/stilbene synthase C-terminal" evidence="6">
    <location>
        <begin position="294"/>
        <end position="428"/>
    </location>
</feature>
<feature type="region of interest" description="Disordered" evidence="4">
    <location>
        <begin position="1"/>
        <end position="26"/>
    </location>
</feature>
<reference evidence="7" key="2">
    <citation type="submission" date="2023-05" db="EMBL/GenBank/DDBJ databases">
        <authorList>
            <consortium name="Lawrence Berkeley National Laboratory"/>
            <person name="Steindorff A."/>
            <person name="Hensen N."/>
            <person name="Bonometti L."/>
            <person name="Westerberg I."/>
            <person name="Brannstrom I.O."/>
            <person name="Guillou S."/>
            <person name="Cros-Aarteil S."/>
            <person name="Calhoun S."/>
            <person name="Haridas S."/>
            <person name="Kuo A."/>
            <person name="Mondo S."/>
            <person name="Pangilinan J."/>
            <person name="Riley R."/>
            <person name="Labutti K."/>
            <person name="Andreopoulos B."/>
            <person name="Lipzen A."/>
            <person name="Chen C."/>
            <person name="Yanf M."/>
            <person name="Daum C."/>
            <person name="Ng V."/>
            <person name="Clum A."/>
            <person name="Ohm R."/>
            <person name="Martin F."/>
            <person name="Silar P."/>
            <person name="Natvig D."/>
            <person name="Lalanne C."/>
            <person name="Gautier V."/>
            <person name="Ament-Velasquez S.L."/>
            <person name="Kruys A."/>
            <person name="Hutchinson M.I."/>
            <person name="Powell A.J."/>
            <person name="Barry K."/>
            <person name="Miller A.N."/>
            <person name="Grigoriev I.V."/>
            <person name="Debuchy R."/>
            <person name="Gladieux P."/>
            <person name="Thoren M.H."/>
            <person name="Johannesson H."/>
        </authorList>
    </citation>
    <scope>NUCLEOTIDE SEQUENCE</scope>
    <source>
        <strain evidence="7">CBS 757.83</strain>
    </source>
</reference>
<reference evidence="7" key="1">
    <citation type="journal article" date="2023" name="Mol. Phylogenet. Evol.">
        <title>Genome-scale phylogeny and comparative genomics of the fungal order Sordariales.</title>
        <authorList>
            <person name="Hensen N."/>
            <person name="Bonometti L."/>
            <person name="Westerberg I."/>
            <person name="Brannstrom I.O."/>
            <person name="Guillou S."/>
            <person name="Cros-Aarteil S."/>
            <person name="Calhoun S."/>
            <person name="Haridas S."/>
            <person name="Kuo A."/>
            <person name="Mondo S."/>
            <person name="Pangilinan J."/>
            <person name="Riley R."/>
            <person name="LaButti K."/>
            <person name="Andreopoulos B."/>
            <person name="Lipzen A."/>
            <person name="Chen C."/>
            <person name="Yan M."/>
            <person name="Daum C."/>
            <person name="Ng V."/>
            <person name="Clum A."/>
            <person name="Steindorff A."/>
            <person name="Ohm R.A."/>
            <person name="Martin F."/>
            <person name="Silar P."/>
            <person name="Natvig D.O."/>
            <person name="Lalanne C."/>
            <person name="Gautier V."/>
            <person name="Ament-Velasquez S.L."/>
            <person name="Kruys A."/>
            <person name="Hutchinson M.I."/>
            <person name="Powell A.J."/>
            <person name="Barry K."/>
            <person name="Miller A.N."/>
            <person name="Grigoriev I.V."/>
            <person name="Debuchy R."/>
            <person name="Gladieux P."/>
            <person name="Hiltunen Thoren M."/>
            <person name="Johannesson H."/>
        </authorList>
    </citation>
    <scope>NUCLEOTIDE SEQUENCE</scope>
    <source>
        <strain evidence="7">CBS 757.83</strain>
    </source>
</reference>
<evidence type="ECO:0000256" key="3">
    <source>
        <dbReference type="RuleBase" id="RU003633"/>
    </source>
</evidence>
<dbReference type="PANTHER" id="PTHR11877">
    <property type="entry name" value="HYDROXYMETHYLGLUTARYL-COA SYNTHASE"/>
    <property type="match status" value="1"/>
</dbReference>
<keyword evidence="8" id="KW-1185">Reference proteome</keyword>
<dbReference type="Gene3D" id="3.40.47.10">
    <property type="match status" value="2"/>
</dbReference>
<evidence type="ECO:0000259" key="5">
    <source>
        <dbReference type="Pfam" id="PF00195"/>
    </source>
</evidence>
<comment type="caution">
    <text evidence="7">The sequence shown here is derived from an EMBL/GenBank/DDBJ whole genome shotgun (WGS) entry which is preliminary data.</text>
</comment>
<evidence type="ECO:0000259" key="6">
    <source>
        <dbReference type="Pfam" id="PF02797"/>
    </source>
</evidence>
<name>A0AAN6T0C4_9PEZI</name>
<dbReference type="InterPro" id="IPR012328">
    <property type="entry name" value="Chalcone/stilbene_synt_C"/>
</dbReference>
<dbReference type="InterPro" id="IPR016039">
    <property type="entry name" value="Thiolase-like"/>
</dbReference>
<keyword evidence="2 3" id="KW-0808">Transferase</keyword>
<dbReference type="PANTHER" id="PTHR11877:SF46">
    <property type="entry name" value="TYPE III POLYKETIDE SYNTHASE A"/>
    <property type="match status" value="1"/>
</dbReference>
<feature type="compositionally biased region" description="Polar residues" evidence="4">
    <location>
        <begin position="10"/>
        <end position="26"/>
    </location>
</feature>
<feature type="region of interest" description="Disordered" evidence="4">
    <location>
        <begin position="254"/>
        <end position="278"/>
    </location>
</feature>
<dbReference type="EMBL" id="MU863643">
    <property type="protein sequence ID" value="KAK4100108.1"/>
    <property type="molecule type" value="Genomic_DNA"/>
</dbReference>
<accession>A0AAN6T0C4</accession>
<dbReference type="InterPro" id="IPR011141">
    <property type="entry name" value="Polyketide_synthase_type-III"/>
</dbReference>
<evidence type="ECO:0000313" key="8">
    <source>
        <dbReference type="Proteomes" id="UP001305647"/>
    </source>
</evidence>
<dbReference type="GO" id="GO:0016747">
    <property type="term" value="F:acyltransferase activity, transferring groups other than amino-acyl groups"/>
    <property type="evidence" value="ECO:0007669"/>
    <property type="project" value="InterPro"/>
</dbReference>
<comment type="similarity">
    <text evidence="1 3">Belongs to the thiolase-like superfamily. Chalcone/stilbene synthases family.</text>
</comment>
<dbReference type="SUPFAM" id="SSF53901">
    <property type="entry name" value="Thiolase-like"/>
    <property type="match status" value="2"/>
</dbReference>
<evidence type="ECO:0000256" key="4">
    <source>
        <dbReference type="SAM" id="MobiDB-lite"/>
    </source>
</evidence>
<evidence type="ECO:0000256" key="1">
    <source>
        <dbReference type="ARBA" id="ARBA00005531"/>
    </source>
</evidence>
<keyword evidence="3" id="KW-0012">Acyltransferase</keyword>
<proteinExistence type="inferred from homology"/>
<organism evidence="7 8">
    <name type="scientific">Parathielavia hyrcaniae</name>
    <dbReference type="NCBI Taxonomy" id="113614"/>
    <lineage>
        <taxon>Eukaryota</taxon>
        <taxon>Fungi</taxon>
        <taxon>Dikarya</taxon>
        <taxon>Ascomycota</taxon>
        <taxon>Pezizomycotina</taxon>
        <taxon>Sordariomycetes</taxon>
        <taxon>Sordariomycetidae</taxon>
        <taxon>Sordariales</taxon>
        <taxon>Chaetomiaceae</taxon>
        <taxon>Parathielavia</taxon>
    </lineage>
</organism>
<gene>
    <name evidence="7" type="ORF">N658DRAFT_516824</name>
</gene>
<dbReference type="Pfam" id="PF00195">
    <property type="entry name" value="Chal_sti_synt_N"/>
    <property type="match status" value="1"/>
</dbReference>
<evidence type="ECO:0000256" key="2">
    <source>
        <dbReference type="ARBA" id="ARBA00022679"/>
    </source>
</evidence>
<protein>
    <submittedName>
        <fullName evidence="7">Thiolase-like protein</fullName>
    </submittedName>
</protein>
<dbReference type="PIRSF" id="PIRSF000451">
    <property type="entry name" value="PKS_III"/>
    <property type="match status" value="1"/>
</dbReference>
<evidence type="ECO:0000313" key="7">
    <source>
        <dbReference type="EMBL" id="KAK4100108.1"/>
    </source>
</evidence>